<evidence type="ECO:0000313" key="4">
    <source>
        <dbReference type="EMBL" id="CAF1626527.1"/>
    </source>
</evidence>
<organism evidence="4 7">
    <name type="scientific">Didymodactylos carnosus</name>
    <dbReference type="NCBI Taxonomy" id="1234261"/>
    <lineage>
        <taxon>Eukaryota</taxon>
        <taxon>Metazoa</taxon>
        <taxon>Spiralia</taxon>
        <taxon>Gnathifera</taxon>
        <taxon>Rotifera</taxon>
        <taxon>Eurotatoria</taxon>
        <taxon>Bdelloidea</taxon>
        <taxon>Philodinida</taxon>
        <taxon>Philodinidae</taxon>
        <taxon>Didymodactylos</taxon>
    </lineage>
</organism>
<dbReference type="Proteomes" id="UP000682733">
    <property type="component" value="Unassembled WGS sequence"/>
</dbReference>
<dbReference type="EMBL" id="CAJOBC010109762">
    <property type="protein sequence ID" value="CAF4520774.1"/>
    <property type="molecule type" value="Genomic_DNA"/>
</dbReference>
<evidence type="ECO:0000256" key="2">
    <source>
        <dbReference type="SAM" id="MobiDB-lite"/>
    </source>
</evidence>
<dbReference type="Proteomes" id="UP000663829">
    <property type="component" value="Unassembled WGS sequence"/>
</dbReference>
<keyword evidence="7" id="KW-1185">Reference proteome</keyword>
<dbReference type="Proteomes" id="UP000677228">
    <property type="component" value="Unassembled WGS sequence"/>
</dbReference>
<proteinExistence type="predicted"/>
<feature type="coiled-coil region" evidence="1">
    <location>
        <begin position="230"/>
        <end position="308"/>
    </location>
</feature>
<dbReference type="EMBL" id="CAJNOQ010042254">
    <property type="protein sequence ID" value="CAF1626527.1"/>
    <property type="molecule type" value="Genomic_DNA"/>
</dbReference>
<feature type="compositionally biased region" description="Basic and acidic residues" evidence="2">
    <location>
        <begin position="343"/>
        <end position="354"/>
    </location>
</feature>
<dbReference type="AlphaFoldDB" id="A0A816CV42"/>
<sequence>MAKSSRTGVLLSKVRDDAIEEFRDNIKRHFYDTLNKIGEKHIEESKTHEQYDKLLDQTLDDLTFYNHLNDPHRDNVYDSFLSSLADKSIPLQLTNLSATFNNKRKLLDFQRDFKLEVDRFRQARICQPTVDKIKQQMSYQHERDLANLEKELESSKNEITEVFKQQIAALHTTHQQALATTHDTHKQELATIHDKHLQQLASTQNTHKEEFDKAQTTHATLLATTHTTHKDEVNKLNENFNQKLTVLANEHKNELEKVKELHKQEITKINDTCEKMKKDMDVQHANQLSKIKHELDEVQQQLRGAVKKLDENIQHRLQEVMKKLDEFHVGVKDTHRPAQSHGETSEQKKKLNIS</sequence>
<evidence type="ECO:0000256" key="1">
    <source>
        <dbReference type="SAM" id="Coils"/>
    </source>
</evidence>
<dbReference type="EMBL" id="CAJOBA010001910">
    <property type="protein sequence ID" value="CAF3620395.1"/>
    <property type="molecule type" value="Genomic_DNA"/>
</dbReference>
<evidence type="ECO:0000313" key="6">
    <source>
        <dbReference type="EMBL" id="CAF4520774.1"/>
    </source>
</evidence>
<dbReference type="Proteomes" id="UP000681722">
    <property type="component" value="Unassembled WGS sequence"/>
</dbReference>
<protein>
    <submittedName>
        <fullName evidence="4">Uncharacterized protein</fullName>
    </submittedName>
</protein>
<reference evidence="4" key="1">
    <citation type="submission" date="2021-02" db="EMBL/GenBank/DDBJ databases">
        <authorList>
            <person name="Nowell W R."/>
        </authorList>
    </citation>
    <scope>NUCLEOTIDE SEQUENCE</scope>
</reference>
<evidence type="ECO:0000313" key="7">
    <source>
        <dbReference type="Proteomes" id="UP000663829"/>
    </source>
</evidence>
<evidence type="ECO:0000313" key="3">
    <source>
        <dbReference type="EMBL" id="CAF0835631.1"/>
    </source>
</evidence>
<feature type="region of interest" description="Disordered" evidence="2">
    <location>
        <begin position="334"/>
        <end position="354"/>
    </location>
</feature>
<keyword evidence="1" id="KW-0175">Coiled coil</keyword>
<accession>A0A816CV42</accession>
<feature type="coiled-coil region" evidence="1">
    <location>
        <begin position="138"/>
        <end position="165"/>
    </location>
</feature>
<comment type="caution">
    <text evidence="4">The sequence shown here is derived from an EMBL/GenBank/DDBJ whole genome shotgun (WGS) entry which is preliminary data.</text>
</comment>
<dbReference type="EMBL" id="CAJNOK010001910">
    <property type="protein sequence ID" value="CAF0835631.1"/>
    <property type="molecule type" value="Genomic_DNA"/>
</dbReference>
<evidence type="ECO:0000313" key="5">
    <source>
        <dbReference type="EMBL" id="CAF3620395.1"/>
    </source>
</evidence>
<name>A0A816CV42_9BILA</name>
<gene>
    <name evidence="4" type="ORF">GPM918_LOCUS44068</name>
    <name evidence="3" type="ORF">OVA965_LOCUS6374</name>
    <name evidence="6" type="ORF">SRO942_LOCUS45754</name>
    <name evidence="5" type="ORF">TMI583_LOCUS6370</name>
</gene>